<dbReference type="AlphaFoldDB" id="A0A1D1Y958"/>
<evidence type="ECO:0000313" key="2">
    <source>
        <dbReference type="EMBL" id="JAT51185.1"/>
    </source>
</evidence>
<accession>A0A1D1Y958</accession>
<name>A0A1D1Y958_9ARAE</name>
<dbReference type="PANTHER" id="PTHR15827:SF2">
    <property type="entry name" value="CYCLIN-DEPENDENT KINASE 2-INTERACTING PROTEIN"/>
    <property type="match status" value="1"/>
</dbReference>
<gene>
    <name evidence="2" type="primary">cinp_0</name>
    <name evidence="2" type="ORF">g.66141</name>
</gene>
<organism evidence="2">
    <name type="scientific">Anthurium amnicola</name>
    <dbReference type="NCBI Taxonomy" id="1678845"/>
    <lineage>
        <taxon>Eukaryota</taxon>
        <taxon>Viridiplantae</taxon>
        <taxon>Streptophyta</taxon>
        <taxon>Embryophyta</taxon>
        <taxon>Tracheophyta</taxon>
        <taxon>Spermatophyta</taxon>
        <taxon>Magnoliopsida</taxon>
        <taxon>Liliopsida</taxon>
        <taxon>Araceae</taxon>
        <taxon>Pothoideae</taxon>
        <taxon>Potheae</taxon>
        <taxon>Anthurium</taxon>
    </lineage>
</organism>
<feature type="non-terminal residue" evidence="2">
    <location>
        <position position="1"/>
    </location>
</feature>
<reference evidence="2" key="1">
    <citation type="submission" date="2015-07" db="EMBL/GenBank/DDBJ databases">
        <title>Transcriptome Assembly of Anthurium amnicola.</title>
        <authorList>
            <person name="Suzuki J."/>
        </authorList>
    </citation>
    <scope>NUCLEOTIDE SEQUENCE</scope>
</reference>
<dbReference type="PANTHER" id="PTHR15827">
    <property type="entry name" value="CYCLIN-DEPENDENT KINASE 2-INTERACTING PROTEIN"/>
    <property type="match status" value="1"/>
</dbReference>
<keyword evidence="2" id="KW-0808">Transferase</keyword>
<evidence type="ECO:0000256" key="1">
    <source>
        <dbReference type="SAM" id="MobiDB-lite"/>
    </source>
</evidence>
<feature type="region of interest" description="Disordered" evidence="1">
    <location>
        <begin position="27"/>
        <end position="88"/>
    </location>
</feature>
<keyword evidence="2" id="KW-0418">Kinase</keyword>
<proteinExistence type="predicted"/>
<protein>
    <submittedName>
        <fullName evidence="2">Cyclin-dependent kinase 2-interacting protein</fullName>
    </submittedName>
</protein>
<dbReference type="EMBL" id="GDJX01016751">
    <property type="protein sequence ID" value="JAT51185.1"/>
    <property type="molecule type" value="Transcribed_RNA"/>
</dbReference>
<dbReference type="GO" id="GO:0016301">
    <property type="term" value="F:kinase activity"/>
    <property type="evidence" value="ECO:0007669"/>
    <property type="project" value="UniProtKB-KW"/>
</dbReference>
<sequence length="356" mass="40659">RDRREEEKKIDERERERREAIFGSFRRGSWGRNLGLPSSLLATEGAMESPLPSPGGEEPEFRTRGVTPHAGPASASASPPTARLWRPAAQRNLRNQWSRMLANRRRWESVASEGRSSATALVNAYLSRRYMPEMNLGVLKDMPEIRQMACNKLVCRQEQCQRKLLSSYKELVDVVSQFVQACSFMRCFIKGSGAGPLVQFTHHSEDKNDPGDGGGIAVFSFWPLSYFEKLARELVEMFALEISFKRLIVLQLLSISCLEAPRAQTDRISWSSELYQGEFDGLNMIDLLCKEKCQPIPPRIKDFRSDNPLTEQVNHDPDREVLQVYLTAWILEVNVDTKRVDEIFAMVEEEMQVKLS</sequence>